<feature type="transmembrane region" description="Helical" evidence="18">
    <location>
        <begin position="84"/>
        <end position="107"/>
    </location>
</feature>
<dbReference type="AlphaFoldDB" id="A0A2U8XCL0"/>
<protein>
    <recommendedName>
        <fullName evidence="5 18">NADH-ubiquinone oxidoreductase chain 2</fullName>
        <ecNumber evidence="4 18">7.1.1.2</ecNumber>
    </recommendedName>
</protein>
<comment type="subcellular location">
    <subcellularLocation>
        <location evidence="2 18">Mitochondrion inner membrane</location>
        <topology evidence="2 18">Multi-pass membrane protein</topology>
    </subcellularLocation>
</comment>
<evidence type="ECO:0000256" key="17">
    <source>
        <dbReference type="ARBA" id="ARBA00049551"/>
    </source>
</evidence>
<evidence type="ECO:0000256" key="9">
    <source>
        <dbReference type="ARBA" id="ARBA00022792"/>
    </source>
</evidence>
<feature type="transmembrane region" description="Helical" evidence="18">
    <location>
        <begin position="256"/>
        <end position="282"/>
    </location>
</feature>
<feature type="transmembrane region" description="Helical" evidence="18">
    <location>
        <begin position="229"/>
        <end position="250"/>
    </location>
</feature>
<dbReference type="PANTHER" id="PTHR46552">
    <property type="entry name" value="NADH-UBIQUINONE OXIDOREDUCTASE CHAIN 2"/>
    <property type="match status" value="1"/>
</dbReference>
<feature type="transmembrane region" description="Helical" evidence="18">
    <location>
        <begin position="191"/>
        <end position="209"/>
    </location>
</feature>
<evidence type="ECO:0000256" key="5">
    <source>
        <dbReference type="ARBA" id="ARBA00021008"/>
    </source>
</evidence>
<keyword evidence="14 18" id="KW-0830">Ubiquinone</keyword>
<evidence type="ECO:0000256" key="1">
    <source>
        <dbReference type="ARBA" id="ARBA00003257"/>
    </source>
</evidence>
<proteinExistence type="inferred from homology"/>
<comment type="similarity">
    <text evidence="3 18">Belongs to the complex I subunit 2 family.</text>
</comment>
<dbReference type="Pfam" id="PF00361">
    <property type="entry name" value="Proton_antipo_M"/>
    <property type="match status" value="1"/>
</dbReference>
<evidence type="ECO:0000256" key="7">
    <source>
        <dbReference type="ARBA" id="ARBA00022660"/>
    </source>
</evidence>
<reference evidence="20" key="1">
    <citation type="submission" date="2017-10" db="EMBL/GenBank/DDBJ databases">
        <title>Mitogenomes of tropical arthropods.</title>
        <authorList>
            <person name="Pires Paula D."/>
            <person name="Coiti Togawa R."/>
        </authorList>
    </citation>
    <scope>NUCLEOTIDE SEQUENCE</scope>
</reference>
<organism evidence="20">
    <name type="scientific">Colaspis sp. DPP-2018</name>
    <dbReference type="NCBI Taxonomy" id="2136112"/>
    <lineage>
        <taxon>Eukaryota</taxon>
        <taxon>Metazoa</taxon>
        <taxon>Ecdysozoa</taxon>
        <taxon>Arthropoda</taxon>
        <taxon>Hexapoda</taxon>
        <taxon>Insecta</taxon>
        <taxon>Pterygota</taxon>
        <taxon>Neoptera</taxon>
        <taxon>Endopterygota</taxon>
        <taxon>Coleoptera</taxon>
        <taxon>Polyphaga</taxon>
        <taxon>Cucujiformia</taxon>
        <taxon>Chrysomeloidea</taxon>
        <taxon>Chrysomelidae</taxon>
        <taxon>Eumolpinae</taxon>
        <taxon>Colaspis</taxon>
    </lineage>
</organism>
<feature type="domain" description="NADH:quinone oxidoreductase/Mrp antiporter transmembrane" evidence="19">
    <location>
        <begin position="17"/>
        <end position="275"/>
    </location>
</feature>
<evidence type="ECO:0000256" key="15">
    <source>
        <dbReference type="ARBA" id="ARBA00023128"/>
    </source>
</evidence>
<keyword evidence="9 18" id="KW-0999">Mitochondrion inner membrane</keyword>
<dbReference type="InterPro" id="IPR001750">
    <property type="entry name" value="ND/Mrp_TM"/>
</dbReference>
<keyword evidence="16 18" id="KW-0472">Membrane</keyword>
<evidence type="ECO:0000256" key="16">
    <source>
        <dbReference type="ARBA" id="ARBA00023136"/>
    </source>
</evidence>
<dbReference type="GO" id="GO:0008137">
    <property type="term" value="F:NADH dehydrogenase (ubiquinone) activity"/>
    <property type="evidence" value="ECO:0007669"/>
    <property type="project" value="UniProtKB-EC"/>
</dbReference>
<sequence length="330" mass="38687">MLFFMSTMFGTLMTISSYSWFSMWMGLEINLLSITPLLTTSKDKFSSEATLKYFMTQVLASMILLFSIMMILNFDEQTPNNQNLFFMLPMYTSIFIKMGAAPFHFWFPEVMEGLSWNNCLIMMTWQKIAPMIILINNLNLSTMIIIIVIISSSISSILGLNQISMRKILAYSSINHIAWMITSMLSMKLIWLIYFCIYSITSFMLIFILKMYNIFYITQMSIFKYNKMLNLLFILNFLSLGGLPPFIGFLPKWLTINFLIFSQNFILTLMLIMFTLISLYFYMRICFSTLILSSCEYKKFSINFSNFYLFALNFILLSSLIFSTLILNFF</sequence>
<keyword evidence="7 18" id="KW-0679">Respiratory chain</keyword>
<feature type="transmembrane region" description="Helical" evidence="18">
    <location>
        <begin position="307"/>
        <end position="327"/>
    </location>
</feature>
<dbReference type="PRINTS" id="PR01436">
    <property type="entry name" value="NADHDHGNASE2"/>
</dbReference>
<keyword evidence="13 18" id="KW-0520">NAD</keyword>
<accession>A0A2U8XCL0</accession>
<keyword evidence="15 18" id="KW-0496">Mitochondrion</keyword>
<evidence type="ECO:0000256" key="10">
    <source>
        <dbReference type="ARBA" id="ARBA00022967"/>
    </source>
</evidence>
<evidence type="ECO:0000256" key="8">
    <source>
        <dbReference type="ARBA" id="ARBA00022692"/>
    </source>
</evidence>
<evidence type="ECO:0000256" key="6">
    <source>
        <dbReference type="ARBA" id="ARBA00022448"/>
    </source>
</evidence>
<keyword evidence="12 18" id="KW-1133">Transmembrane helix</keyword>
<dbReference type="EC" id="7.1.1.2" evidence="4 18"/>
<keyword evidence="8 18" id="KW-0812">Transmembrane</keyword>
<keyword evidence="10 18" id="KW-1278">Translocase</keyword>
<dbReference type="PANTHER" id="PTHR46552:SF1">
    <property type="entry name" value="NADH-UBIQUINONE OXIDOREDUCTASE CHAIN 2"/>
    <property type="match status" value="1"/>
</dbReference>
<evidence type="ECO:0000256" key="12">
    <source>
        <dbReference type="ARBA" id="ARBA00022989"/>
    </source>
</evidence>
<dbReference type="InterPro" id="IPR050175">
    <property type="entry name" value="Complex_I_Subunit_2"/>
</dbReference>
<evidence type="ECO:0000256" key="13">
    <source>
        <dbReference type="ARBA" id="ARBA00023027"/>
    </source>
</evidence>
<evidence type="ECO:0000256" key="4">
    <source>
        <dbReference type="ARBA" id="ARBA00012944"/>
    </source>
</evidence>
<evidence type="ECO:0000256" key="14">
    <source>
        <dbReference type="ARBA" id="ARBA00023075"/>
    </source>
</evidence>
<comment type="catalytic activity">
    <reaction evidence="17 18">
        <text>a ubiquinone + NADH + 5 H(+)(in) = a ubiquinol + NAD(+) + 4 H(+)(out)</text>
        <dbReference type="Rhea" id="RHEA:29091"/>
        <dbReference type="Rhea" id="RHEA-COMP:9565"/>
        <dbReference type="Rhea" id="RHEA-COMP:9566"/>
        <dbReference type="ChEBI" id="CHEBI:15378"/>
        <dbReference type="ChEBI" id="CHEBI:16389"/>
        <dbReference type="ChEBI" id="CHEBI:17976"/>
        <dbReference type="ChEBI" id="CHEBI:57540"/>
        <dbReference type="ChEBI" id="CHEBI:57945"/>
        <dbReference type="EC" id="7.1.1.2"/>
    </reaction>
</comment>
<dbReference type="GO" id="GO:0005743">
    <property type="term" value="C:mitochondrial inner membrane"/>
    <property type="evidence" value="ECO:0007669"/>
    <property type="project" value="UniProtKB-SubCell"/>
</dbReference>
<comment type="function">
    <text evidence="1">Core subunit of the mitochondrial membrane respiratory chain NADH dehydrogenase (Complex I) that is believed to belong to the minimal assembly required for catalysis. Complex I functions in the transfer of electrons from NADH to the respiratory chain. The immediate electron acceptor for the enzyme is believed to be ubiquinone.</text>
</comment>
<evidence type="ECO:0000259" key="19">
    <source>
        <dbReference type="Pfam" id="PF00361"/>
    </source>
</evidence>
<evidence type="ECO:0000313" key="20">
    <source>
        <dbReference type="EMBL" id="AWN56194.1"/>
    </source>
</evidence>
<keyword evidence="11 18" id="KW-0249">Electron transport</keyword>
<comment type="function">
    <text evidence="18">Core subunit of the mitochondrial membrane respiratory chain NADH dehydrogenase (Complex I) which catalyzes electron transfer from NADH through the respiratory chain, using ubiquinone as an electron acceptor. Essential for the catalytic activity and assembly of complex I.</text>
</comment>
<dbReference type="GO" id="GO:0006120">
    <property type="term" value="P:mitochondrial electron transport, NADH to ubiquinone"/>
    <property type="evidence" value="ECO:0007669"/>
    <property type="project" value="InterPro"/>
</dbReference>
<dbReference type="EMBL" id="MG253264">
    <property type="protein sequence ID" value="AWN56194.1"/>
    <property type="molecule type" value="Genomic_DNA"/>
</dbReference>
<evidence type="ECO:0000256" key="3">
    <source>
        <dbReference type="ARBA" id="ARBA00007012"/>
    </source>
</evidence>
<evidence type="ECO:0000256" key="18">
    <source>
        <dbReference type="RuleBase" id="RU003403"/>
    </source>
</evidence>
<name>A0A2U8XCL0_9CUCU</name>
<keyword evidence="6" id="KW-0813">Transport</keyword>
<feature type="transmembrane region" description="Helical" evidence="18">
    <location>
        <begin position="51"/>
        <end position="72"/>
    </location>
</feature>
<evidence type="ECO:0000256" key="2">
    <source>
        <dbReference type="ARBA" id="ARBA00004448"/>
    </source>
</evidence>
<evidence type="ECO:0000256" key="11">
    <source>
        <dbReference type="ARBA" id="ARBA00022982"/>
    </source>
</evidence>
<feature type="transmembrane region" description="Helical" evidence="18">
    <location>
        <begin position="20"/>
        <end position="39"/>
    </location>
</feature>
<geneLocation type="mitochondrion" evidence="20"/>
<dbReference type="InterPro" id="IPR003917">
    <property type="entry name" value="NADH_UbQ_OxRdtase_chain2"/>
</dbReference>